<accession>A0A1G4KGH8</accession>
<dbReference type="Proteomes" id="UP000191024">
    <property type="component" value="Chromosome H"/>
</dbReference>
<protein>
    <submittedName>
        <fullName evidence="2">LAMI_0H08944g1_1</fullName>
    </submittedName>
</protein>
<organism evidence="2 3">
    <name type="scientific">Lachancea mirantina</name>
    <dbReference type="NCBI Taxonomy" id="1230905"/>
    <lineage>
        <taxon>Eukaryota</taxon>
        <taxon>Fungi</taxon>
        <taxon>Dikarya</taxon>
        <taxon>Ascomycota</taxon>
        <taxon>Saccharomycotina</taxon>
        <taxon>Saccharomycetes</taxon>
        <taxon>Saccharomycetales</taxon>
        <taxon>Saccharomycetaceae</taxon>
        <taxon>Lachancea</taxon>
    </lineage>
</organism>
<dbReference type="Pfam" id="PF16457">
    <property type="entry name" value="PH_12"/>
    <property type="match status" value="1"/>
</dbReference>
<evidence type="ECO:0000259" key="1">
    <source>
        <dbReference type="Pfam" id="PF16457"/>
    </source>
</evidence>
<dbReference type="AlphaFoldDB" id="A0A1G4KGH8"/>
<evidence type="ECO:0000313" key="2">
    <source>
        <dbReference type="EMBL" id="SCV03537.1"/>
    </source>
</evidence>
<dbReference type="EMBL" id="LT598468">
    <property type="protein sequence ID" value="SCV03537.1"/>
    <property type="molecule type" value="Genomic_DNA"/>
</dbReference>
<name>A0A1G4KGH8_9SACH</name>
<sequence length="633" mass="72718">MTDKSREQPAEAMPSEYISKLLALLRSPGDNRKVILTLYRTLSLCSHDSLKTLFTSDQWPWNDIFATLDGFNEDEEVCEAVLFFLVNGFAVYLPNDWQNQTTRFCRAIHAHKAVEFVSSKFLTQALNSDSYATFTNLITDYLGFILRLVVTEREFGILMMTDLYAFLKLSGGFTILSFSLQEETISEKVKDCTVLLNDVEKILQDESVENVSLRLKSKLGDLLDKHFRIDEKVESPLSIQSIDRLSVLNTIDLLLFLKDNNLGFRKKFLERLLFEEDQFPLIEASVMVSTAIARYCGAAIQDEASVEFAVSCILNKDLLIYTMLDKLLQFWIESSADDKDDLESIFQLLSMFVFNAETKSGLNSSSLSDSIHNVNTLNYKALRKEQLKKIRDGHNQKWKKQIAQFDSMLSHQVVEYVRHQRLLQLHKGSWVYSENPLDPNIKQPKVYFIVLSDNQMNLLAKEFRYRVEDSPQVLGNEIAASSETQSSKGKTIAIPLKKISKFHNVRVQAENKVPENAKLVNILNKSVYTEIHLLARDSSLLLRFYLDTKEASYVWWDGLQMIVSSLTSGHEKMTISEDTRSQIDGLVNLRKNVQTIGLGDLNELESNDDDSETEDYYYDLDRLKELTTNFYYE</sequence>
<proteinExistence type="predicted"/>
<dbReference type="OrthoDB" id="28413at2759"/>
<keyword evidence="3" id="KW-1185">Reference proteome</keyword>
<feature type="domain" description="PH" evidence="1">
    <location>
        <begin position="417"/>
        <end position="562"/>
    </location>
</feature>
<evidence type="ECO:0000313" key="3">
    <source>
        <dbReference type="Proteomes" id="UP000191024"/>
    </source>
</evidence>
<dbReference type="InterPro" id="IPR001849">
    <property type="entry name" value="PH_domain"/>
</dbReference>
<gene>
    <name evidence="2" type="ORF">LAMI_0H08944G</name>
</gene>
<reference evidence="3" key="1">
    <citation type="submission" date="2016-03" db="EMBL/GenBank/DDBJ databases">
        <authorList>
            <person name="Devillers H."/>
        </authorList>
    </citation>
    <scope>NUCLEOTIDE SEQUENCE [LARGE SCALE GENOMIC DNA]</scope>
</reference>